<organism evidence="1 2">
    <name type="scientific">Treponema succinifaciens (strain ATCC 33096 / DSM 2489 / 6091)</name>
    <dbReference type="NCBI Taxonomy" id="869209"/>
    <lineage>
        <taxon>Bacteria</taxon>
        <taxon>Pseudomonadati</taxon>
        <taxon>Spirochaetota</taxon>
        <taxon>Spirochaetia</taxon>
        <taxon>Spirochaetales</taxon>
        <taxon>Treponemataceae</taxon>
        <taxon>Treponema</taxon>
    </lineage>
</organism>
<evidence type="ECO:0000313" key="2">
    <source>
        <dbReference type="Proteomes" id="UP000006852"/>
    </source>
</evidence>
<dbReference type="RefSeq" id="WP_013701311.1">
    <property type="nucleotide sequence ID" value="NC_015385.1"/>
</dbReference>
<dbReference type="STRING" id="869209.Tresu_1108"/>
<protein>
    <submittedName>
        <fullName evidence="1">Uncharacterized protein</fullName>
    </submittedName>
</protein>
<keyword evidence="2" id="KW-1185">Reference proteome</keyword>
<accession>F2NXE3</accession>
<dbReference type="GeneID" id="302998269"/>
<dbReference type="AlphaFoldDB" id="F2NXE3"/>
<sequence>MKHNNSKKENKLANFPKESVETSYKTIKGLISFNFKYLDSEQGQRFSELTVEQFSKIIEKLKWYSNENRIHWENERIGNKDGNVLEIYEDFPSKSEFHHPNHVPAGVKWARFRLEGDQRLIGFMIDKTDVSKFNLYPDVFYIVFLDLYHKFYISKK</sequence>
<dbReference type="EMBL" id="CP002631">
    <property type="protein sequence ID" value="AEB14022.1"/>
    <property type="molecule type" value="Genomic_DNA"/>
</dbReference>
<name>F2NXE3_TRES6</name>
<dbReference type="eggNOG" id="ENOG5031DH0">
    <property type="taxonomic scope" value="Bacteria"/>
</dbReference>
<reference evidence="2" key="2">
    <citation type="submission" date="2011-04" db="EMBL/GenBank/DDBJ databases">
        <title>The complete genome of chromosome of Treponema succinifaciens DSM 2489.</title>
        <authorList>
            <person name="Lucas S."/>
            <person name="Copeland A."/>
            <person name="Lapidus A."/>
            <person name="Bruce D."/>
            <person name="Goodwin L."/>
            <person name="Pitluck S."/>
            <person name="Peters L."/>
            <person name="Kyrpides N."/>
            <person name="Mavromatis K."/>
            <person name="Ivanova N."/>
            <person name="Ovchinnikova G."/>
            <person name="Teshima H."/>
            <person name="Detter J.C."/>
            <person name="Tapia R."/>
            <person name="Han C."/>
            <person name="Land M."/>
            <person name="Hauser L."/>
            <person name="Markowitz V."/>
            <person name="Cheng J.-F."/>
            <person name="Hugenholtz P."/>
            <person name="Woyke T."/>
            <person name="Wu D."/>
            <person name="Gronow S."/>
            <person name="Wellnitz S."/>
            <person name="Brambilla E."/>
            <person name="Klenk H.-P."/>
            <person name="Eisen J.A."/>
        </authorList>
    </citation>
    <scope>NUCLEOTIDE SEQUENCE [LARGE SCALE GENOMIC DNA]</scope>
    <source>
        <strain evidence="2">ATCC 33096 / DSM 2489 / 6091</strain>
    </source>
</reference>
<gene>
    <name evidence="1" type="ordered locus">Tresu_1108</name>
</gene>
<dbReference type="HOGENOM" id="CLU_134954_0_0_12"/>
<evidence type="ECO:0000313" key="1">
    <source>
        <dbReference type="EMBL" id="AEB14022.1"/>
    </source>
</evidence>
<reference evidence="1 2" key="1">
    <citation type="journal article" date="2011" name="Stand. Genomic Sci.">
        <title>Complete genome sequence of Treponema succinifaciens type strain (6091).</title>
        <authorList>
            <person name="Han C."/>
            <person name="Gronow S."/>
            <person name="Teshima H."/>
            <person name="Lapidus A."/>
            <person name="Nolan M."/>
            <person name="Lucas S."/>
            <person name="Hammon N."/>
            <person name="Deshpande S."/>
            <person name="Cheng J.F."/>
            <person name="Zeytun A."/>
            <person name="Tapia R."/>
            <person name="Goodwin L."/>
            <person name="Pitluck S."/>
            <person name="Liolios K."/>
            <person name="Pagani I."/>
            <person name="Ivanova N."/>
            <person name="Mavromatis K."/>
            <person name="Mikhailova N."/>
            <person name="Huntemann M."/>
            <person name="Pati A."/>
            <person name="Chen A."/>
            <person name="Palaniappan K."/>
            <person name="Land M."/>
            <person name="Hauser L."/>
            <person name="Brambilla E.M."/>
            <person name="Rohde M."/>
            <person name="Goker M."/>
            <person name="Woyke T."/>
            <person name="Bristow J."/>
            <person name="Eisen J.A."/>
            <person name="Markowitz V."/>
            <person name="Hugenholtz P."/>
            <person name="Kyrpides N.C."/>
            <person name="Klenk H.P."/>
            <person name="Detter J.C."/>
        </authorList>
    </citation>
    <scope>NUCLEOTIDE SEQUENCE [LARGE SCALE GENOMIC DNA]</scope>
    <source>
        <strain evidence="2">ATCC 33096 / DSM 2489 / 6091</strain>
    </source>
</reference>
<dbReference type="KEGG" id="tsu:Tresu_1108"/>
<proteinExistence type="predicted"/>
<dbReference type="Proteomes" id="UP000006852">
    <property type="component" value="Chromosome"/>
</dbReference>
<dbReference type="OrthoDB" id="983063at2"/>